<dbReference type="InterPro" id="IPR011611">
    <property type="entry name" value="PfkB_dom"/>
</dbReference>
<dbReference type="AlphaFoldDB" id="A0A930V8N6"/>
<dbReference type="PROSITE" id="PS00584">
    <property type="entry name" value="PFKB_KINASES_2"/>
    <property type="match status" value="1"/>
</dbReference>
<keyword evidence="6" id="KW-1185">Reference proteome</keyword>
<feature type="domain" description="Carbohydrate kinase PfkB" evidence="4">
    <location>
        <begin position="1"/>
        <end position="288"/>
    </location>
</feature>
<evidence type="ECO:0000256" key="3">
    <source>
        <dbReference type="ARBA" id="ARBA00022777"/>
    </source>
</evidence>
<sequence length="290" mass="29911">MPRVLVVGDVMDDVIARPLGPIAVDTDTPSEIERRPGGSAANTACWLASQDVEVTFVGHVGRDDLDHQADLLAQPRLRVAVTGGPRPTGSIVVISDGSTRTMLTSRGANLDLGGADVDDVALAGTEHLYLTGHAVMDGDDDATWRDLLDRAARARVRRWVSPGSVAMLAAYGAERFRDLVRGVEVLVAGRDEATLLAGDPDPERAATALAADHELVVVTLGGDGALARSGTEVVRVPAVAAEVVDVTGAGDAFVAGLIAGLTRGPDLGQALAQGTRLAARAVTLVGARPS</sequence>
<dbReference type="RefSeq" id="WP_194705131.1">
    <property type="nucleotide sequence ID" value="NZ_JADKPN010000001.1"/>
</dbReference>
<evidence type="ECO:0000256" key="1">
    <source>
        <dbReference type="ARBA" id="ARBA00010688"/>
    </source>
</evidence>
<name>A0A930V8N6_9ACTN</name>
<dbReference type="Gene3D" id="3.40.1190.20">
    <property type="match status" value="1"/>
</dbReference>
<dbReference type="SUPFAM" id="SSF53613">
    <property type="entry name" value="Ribokinase-like"/>
    <property type="match status" value="1"/>
</dbReference>
<proteinExistence type="inferred from homology"/>
<comment type="caution">
    <text evidence="5">The sequence shown here is derived from an EMBL/GenBank/DDBJ whole genome shotgun (WGS) entry which is preliminary data.</text>
</comment>
<dbReference type="EMBL" id="JADKPN010000001">
    <property type="protein sequence ID" value="MBF4761957.1"/>
    <property type="molecule type" value="Genomic_DNA"/>
</dbReference>
<dbReference type="InterPro" id="IPR029056">
    <property type="entry name" value="Ribokinase-like"/>
</dbReference>
<dbReference type="PANTHER" id="PTHR43320">
    <property type="entry name" value="SUGAR KINASE"/>
    <property type="match status" value="1"/>
</dbReference>
<protein>
    <recommendedName>
        <fullName evidence="4">Carbohydrate kinase PfkB domain-containing protein</fullName>
    </recommendedName>
</protein>
<evidence type="ECO:0000313" key="6">
    <source>
        <dbReference type="Proteomes" id="UP000640489"/>
    </source>
</evidence>
<evidence type="ECO:0000259" key="4">
    <source>
        <dbReference type="Pfam" id="PF00294"/>
    </source>
</evidence>
<reference evidence="5" key="1">
    <citation type="submission" date="2020-11" db="EMBL/GenBank/DDBJ databases">
        <title>Nocardioides sp. nov., isolated from Soil of Cynanchum wilfordii Hemsley rhizosphere.</title>
        <authorList>
            <person name="Lee J.-S."/>
            <person name="Suh M.K."/>
            <person name="Kim J.-S."/>
        </authorList>
    </citation>
    <scope>NUCLEOTIDE SEQUENCE</scope>
    <source>
        <strain evidence="5">KCTC 19275</strain>
    </source>
</reference>
<dbReference type="PANTHER" id="PTHR43320:SF3">
    <property type="entry name" value="CARBOHYDRATE KINASE PFKB DOMAIN-CONTAINING PROTEIN"/>
    <property type="match status" value="1"/>
</dbReference>
<keyword evidence="2" id="KW-0808">Transferase</keyword>
<evidence type="ECO:0000256" key="2">
    <source>
        <dbReference type="ARBA" id="ARBA00022679"/>
    </source>
</evidence>
<gene>
    <name evidence="5" type="ORF">ISU07_02355</name>
</gene>
<accession>A0A930V8N6</accession>
<dbReference type="InterPro" id="IPR052700">
    <property type="entry name" value="Carb_kinase_PfkB-like"/>
</dbReference>
<evidence type="ECO:0000313" key="5">
    <source>
        <dbReference type="EMBL" id="MBF4761957.1"/>
    </source>
</evidence>
<dbReference type="InterPro" id="IPR002173">
    <property type="entry name" value="Carboh/pur_kinase_PfkB_CS"/>
</dbReference>
<dbReference type="GO" id="GO:0016301">
    <property type="term" value="F:kinase activity"/>
    <property type="evidence" value="ECO:0007669"/>
    <property type="project" value="UniProtKB-KW"/>
</dbReference>
<organism evidence="5 6">
    <name type="scientific">Nocardioides islandensis</name>
    <dbReference type="NCBI Taxonomy" id="433663"/>
    <lineage>
        <taxon>Bacteria</taxon>
        <taxon>Bacillati</taxon>
        <taxon>Actinomycetota</taxon>
        <taxon>Actinomycetes</taxon>
        <taxon>Propionibacteriales</taxon>
        <taxon>Nocardioidaceae</taxon>
        <taxon>Nocardioides</taxon>
    </lineage>
</organism>
<keyword evidence="3" id="KW-0418">Kinase</keyword>
<comment type="similarity">
    <text evidence="1">Belongs to the carbohydrate kinase PfkB family.</text>
</comment>
<dbReference type="Pfam" id="PF00294">
    <property type="entry name" value="PfkB"/>
    <property type="match status" value="1"/>
</dbReference>
<dbReference type="Proteomes" id="UP000640489">
    <property type="component" value="Unassembled WGS sequence"/>
</dbReference>